<proteinExistence type="predicted"/>
<evidence type="ECO:0000313" key="7">
    <source>
        <dbReference type="Proteomes" id="UP000273044"/>
    </source>
</evidence>
<dbReference type="CDD" id="cd18682">
    <property type="entry name" value="PIN_VapC-like"/>
    <property type="match status" value="1"/>
</dbReference>
<dbReference type="SUPFAM" id="SSF88723">
    <property type="entry name" value="PIN domain-like"/>
    <property type="match status" value="1"/>
</dbReference>
<sequence>MVVLDASALLAWFGGEPGADQVEQHTPCCCSTANWAEVVQKLTARGVGLGDIRSAVSLLGLVLEPVTAEDAETAATLWQDHPTLSLGDRLCLALGHRLAVPVLTTDRAWGNQPPIVQIR</sequence>
<keyword evidence="7" id="KW-1185">Reference proteome</keyword>
<protein>
    <submittedName>
        <fullName evidence="6">Uncharacterized protein conserved in bacteria</fullName>
    </submittedName>
</protein>
<evidence type="ECO:0000259" key="5">
    <source>
        <dbReference type="Pfam" id="PF01850"/>
    </source>
</evidence>
<dbReference type="InterPro" id="IPR029060">
    <property type="entry name" value="PIN-like_dom_sf"/>
</dbReference>
<keyword evidence="3" id="KW-0378">Hydrolase</keyword>
<dbReference type="AlphaFoldDB" id="A0A448N226"/>
<dbReference type="GeneID" id="64408200"/>
<dbReference type="GO" id="GO:0046872">
    <property type="term" value="F:metal ion binding"/>
    <property type="evidence" value="ECO:0007669"/>
    <property type="project" value="UniProtKB-KW"/>
</dbReference>
<evidence type="ECO:0000256" key="2">
    <source>
        <dbReference type="ARBA" id="ARBA00022723"/>
    </source>
</evidence>
<feature type="domain" description="PIN" evidence="5">
    <location>
        <begin position="2"/>
        <end position="108"/>
    </location>
</feature>
<keyword evidence="2" id="KW-0479">Metal-binding</keyword>
<name>A0A448N226_9ACTN</name>
<dbReference type="InterPro" id="IPR002716">
    <property type="entry name" value="PIN_dom"/>
</dbReference>
<dbReference type="Pfam" id="PF01850">
    <property type="entry name" value="PIN"/>
    <property type="match status" value="1"/>
</dbReference>
<evidence type="ECO:0000256" key="1">
    <source>
        <dbReference type="ARBA" id="ARBA00022722"/>
    </source>
</evidence>
<accession>A0A448N226</accession>
<gene>
    <name evidence="6" type="ORF">NCTC12967_02780</name>
</gene>
<organism evidence="6 7">
    <name type="scientific">Arachnia propionica</name>
    <dbReference type="NCBI Taxonomy" id="1750"/>
    <lineage>
        <taxon>Bacteria</taxon>
        <taxon>Bacillati</taxon>
        <taxon>Actinomycetota</taxon>
        <taxon>Actinomycetes</taxon>
        <taxon>Propionibacteriales</taxon>
        <taxon>Propionibacteriaceae</taxon>
        <taxon>Arachnia</taxon>
    </lineage>
</organism>
<dbReference type="Gene3D" id="3.40.50.1010">
    <property type="entry name" value="5'-nuclease"/>
    <property type="match status" value="1"/>
</dbReference>
<reference evidence="6 7" key="1">
    <citation type="submission" date="2018-12" db="EMBL/GenBank/DDBJ databases">
        <authorList>
            <consortium name="Pathogen Informatics"/>
        </authorList>
    </citation>
    <scope>NUCLEOTIDE SEQUENCE [LARGE SCALE GENOMIC DNA]</scope>
    <source>
        <strain evidence="6 7">NCTC12967</strain>
    </source>
</reference>
<evidence type="ECO:0000313" key="6">
    <source>
        <dbReference type="EMBL" id="VEH71458.1"/>
    </source>
</evidence>
<evidence type="ECO:0000256" key="3">
    <source>
        <dbReference type="ARBA" id="ARBA00022801"/>
    </source>
</evidence>
<keyword evidence="4" id="KW-0460">Magnesium</keyword>
<evidence type="ECO:0000256" key="4">
    <source>
        <dbReference type="ARBA" id="ARBA00022842"/>
    </source>
</evidence>
<keyword evidence="1" id="KW-0540">Nuclease</keyword>
<dbReference type="RefSeq" id="WP_061787609.1">
    <property type="nucleotide sequence ID" value="NZ_CP072386.1"/>
</dbReference>
<dbReference type="EMBL" id="LR134406">
    <property type="protein sequence ID" value="VEH71458.1"/>
    <property type="molecule type" value="Genomic_DNA"/>
</dbReference>
<dbReference type="GO" id="GO:0016787">
    <property type="term" value="F:hydrolase activity"/>
    <property type="evidence" value="ECO:0007669"/>
    <property type="project" value="UniProtKB-KW"/>
</dbReference>
<dbReference type="GO" id="GO:0004518">
    <property type="term" value="F:nuclease activity"/>
    <property type="evidence" value="ECO:0007669"/>
    <property type="project" value="UniProtKB-KW"/>
</dbReference>
<dbReference type="Proteomes" id="UP000273044">
    <property type="component" value="Chromosome"/>
</dbReference>